<keyword evidence="4" id="KW-0285">Flavoprotein</keyword>
<reference evidence="12" key="1">
    <citation type="journal article" date="2021" name="PeerJ">
        <title>Extensive microbial diversity within the chicken gut microbiome revealed by metagenomics and culture.</title>
        <authorList>
            <person name="Gilroy R."/>
            <person name="Ravi A."/>
            <person name="Getino M."/>
            <person name="Pursley I."/>
            <person name="Horton D.L."/>
            <person name="Alikhan N.F."/>
            <person name="Baker D."/>
            <person name="Gharbi K."/>
            <person name="Hall N."/>
            <person name="Watson M."/>
            <person name="Adriaenssens E.M."/>
            <person name="Foster-Nyarko E."/>
            <person name="Jarju S."/>
            <person name="Secka A."/>
            <person name="Antonio M."/>
            <person name="Oren A."/>
            <person name="Chaudhuri R.R."/>
            <person name="La Ragione R."/>
            <person name="Hildebrand F."/>
            <person name="Pallen M.J."/>
        </authorList>
    </citation>
    <scope>NUCLEOTIDE SEQUENCE</scope>
    <source>
        <strain evidence="12">CHK186-16707</strain>
    </source>
</reference>
<protein>
    <submittedName>
        <fullName evidence="12">NAD(P)/FAD-dependent oxidoreductase</fullName>
    </submittedName>
</protein>
<dbReference type="Pfam" id="PF07992">
    <property type="entry name" value="Pyr_redox_2"/>
    <property type="match status" value="1"/>
</dbReference>
<dbReference type="InterPro" id="IPR023753">
    <property type="entry name" value="FAD/NAD-binding_dom"/>
</dbReference>
<dbReference type="InterPro" id="IPR036188">
    <property type="entry name" value="FAD/NAD-bd_sf"/>
</dbReference>
<evidence type="ECO:0000259" key="10">
    <source>
        <dbReference type="Pfam" id="PF00724"/>
    </source>
</evidence>
<keyword evidence="8" id="KW-0408">Iron</keyword>
<comment type="cofactor">
    <cofactor evidence="2">
        <name>[4Fe-4S] cluster</name>
        <dbReference type="ChEBI" id="CHEBI:49883"/>
    </cofactor>
</comment>
<keyword evidence="5" id="KW-0288">FMN</keyword>
<dbReference type="Gene3D" id="3.20.20.70">
    <property type="entry name" value="Aldolase class I"/>
    <property type="match status" value="1"/>
</dbReference>
<comment type="caution">
    <text evidence="12">The sequence shown here is derived from an EMBL/GenBank/DDBJ whole genome shotgun (WGS) entry which is preliminary data.</text>
</comment>
<organism evidence="12 13">
    <name type="scientific">Candidatus Mailhella merdigallinarum</name>
    <dbReference type="NCBI Taxonomy" id="2838658"/>
    <lineage>
        <taxon>Bacteria</taxon>
        <taxon>Pseudomonadati</taxon>
        <taxon>Thermodesulfobacteriota</taxon>
        <taxon>Desulfovibrionia</taxon>
        <taxon>Desulfovibrionales</taxon>
        <taxon>Desulfovibrionaceae</taxon>
        <taxon>Mailhella</taxon>
    </lineage>
</organism>
<evidence type="ECO:0000256" key="7">
    <source>
        <dbReference type="ARBA" id="ARBA00023002"/>
    </source>
</evidence>
<evidence type="ECO:0000256" key="8">
    <source>
        <dbReference type="ARBA" id="ARBA00023004"/>
    </source>
</evidence>
<evidence type="ECO:0000256" key="1">
    <source>
        <dbReference type="ARBA" id="ARBA00001917"/>
    </source>
</evidence>
<dbReference type="GO" id="GO:0051536">
    <property type="term" value="F:iron-sulfur cluster binding"/>
    <property type="evidence" value="ECO:0007669"/>
    <property type="project" value="UniProtKB-KW"/>
</dbReference>
<evidence type="ECO:0000256" key="3">
    <source>
        <dbReference type="ARBA" id="ARBA00011048"/>
    </source>
</evidence>
<dbReference type="PRINTS" id="PR00469">
    <property type="entry name" value="PNDRDTASEII"/>
</dbReference>
<dbReference type="InterPro" id="IPR001155">
    <property type="entry name" value="OxRdtase_FMN_N"/>
</dbReference>
<evidence type="ECO:0000313" key="13">
    <source>
        <dbReference type="Proteomes" id="UP000824225"/>
    </source>
</evidence>
<evidence type="ECO:0000256" key="9">
    <source>
        <dbReference type="ARBA" id="ARBA00023014"/>
    </source>
</evidence>
<keyword evidence="7" id="KW-0560">Oxidoreductase</keyword>
<evidence type="ECO:0000256" key="4">
    <source>
        <dbReference type="ARBA" id="ARBA00022630"/>
    </source>
</evidence>
<accession>A0A9D2HEN5</accession>
<keyword evidence="6" id="KW-0479">Metal-binding</keyword>
<keyword evidence="9" id="KW-0411">Iron-sulfur</keyword>
<dbReference type="SUPFAM" id="SSF51905">
    <property type="entry name" value="FAD/NAD(P)-binding domain"/>
    <property type="match status" value="1"/>
</dbReference>
<dbReference type="SUPFAM" id="SSF51395">
    <property type="entry name" value="FMN-linked oxidoreductases"/>
    <property type="match status" value="1"/>
</dbReference>
<gene>
    <name evidence="12" type="ORF">H9962_05770</name>
</gene>
<dbReference type="CDD" id="cd02803">
    <property type="entry name" value="OYE_like_FMN_family"/>
    <property type="match status" value="1"/>
</dbReference>
<feature type="domain" description="FAD/NAD(P)-binding" evidence="11">
    <location>
        <begin position="408"/>
        <end position="628"/>
    </location>
</feature>
<comment type="similarity">
    <text evidence="3">In the N-terminal section; belongs to the NADH:flavin oxidoreductase/NADH oxidase family.</text>
</comment>
<evidence type="ECO:0000313" key="12">
    <source>
        <dbReference type="EMBL" id="HJA08680.1"/>
    </source>
</evidence>
<dbReference type="GO" id="GO:0016491">
    <property type="term" value="F:oxidoreductase activity"/>
    <property type="evidence" value="ECO:0007669"/>
    <property type="project" value="UniProtKB-KW"/>
</dbReference>
<sequence>MIPEYAKKYPKMFEPLTIRRGRNEFVFNNRVMMSPVGICATGGGADNGRINIFGVDYWTGIIRGGFSSVCLPMEIPSNGSHEGVFDLNPAKCNYMNMHLLQRSVHAYNGKTFAELIHGGRCMTRPDVPLIGASDSEYQGRHVKGMDAEDMQDIIDMCVEFAHQARRAGFDGIMVHFAHGWLFHDFLSPLTNKRTNEFGGSVENRCRFPLMALKAVREVIGDDLLIELRLTGNDEMEGGIEPEDAAQQVLIFQDYVDMIHISCGTRIDVTSRPRMTPTSFFPTEHNAYASEIVKNTPGVRIPIGAVGAIGDPVRTEKLLEEGKADYVLIARAAIADNEWVKKIKEGREEDIRPCLRCNMCLDHGRRKSKIKGKELVMASEVSFDRRCAVNPLSMQGATKKMFPAPTRRKKVVVVGGGVAGMNAALSAAERSHEVTLYEKTGKLGGQALLSDGMWFKKEMKAYHEWLERQVRKNGNIFVVLNTEATPEMVSDINPDATIVAVGAKQIVPPIPGIEKAAMAFDVFGNEDKVGRKVVIIGGGDIGCELSIHLAEKGHDCTVVELTHFQAGNAELCIRMSILQFMEKNNVATLLDTKATEITDEGVWVENENGRTLLPADTVIVSVGTAPLREERDSFRNVSYDVINIGDCKKASNMQHAVETGFDAGLIL</sequence>
<reference evidence="12" key="2">
    <citation type="submission" date="2021-04" db="EMBL/GenBank/DDBJ databases">
        <authorList>
            <person name="Gilroy R."/>
        </authorList>
    </citation>
    <scope>NUCLEOTIDE SEQUENCE</scope>
    <source>
        <strain evidence="12">CHK186-16707</strain>
    </source>
</reference>
<proteinExistence type="inferred from homology"/>
<dbReference type="Pfam" id="PF00724">
    <property type="entry name" value="Oxidored_FMN"/>
    <property type="match status" value="1"/>
</dbReference>
<dbReference type="PRINTS" id="PR00368">
    <property type="entry name" value="FADPNR"/>
</dbReference>
<evidence type="ECO:0000259" key="11">
    <source>
        <dbReference type="Pfam" id="PF07992"/>
    </source>
</evidence>
<feature type="domain" description="NADH:flavin oxidoreductase/NADH oxidase N-terminal" evidence="10">
    <location>
        <begin position="11"/>
        <end position="348"/>
    </location>
</feature>
<evidence type="ECO:0000256" key="5">
    <source>
        <dbReference type="ARBA" id="ARBA00022643"/>
    </source>
</evidence>
<dbReference type="GO" id="GO:0010181">
    <property type="term" value="F:FMN binding"/>
    <property type="evidence" value="ECO:0007669"/>
    <property type="project" value="InterPro"/>
</dbReference>
<dbReference type="PANTHER" id="PTHR42917">
    <property type="entry name" value="2,4-DIENOYL-COA REDUCTASE"/>
    <property type="match status" value="1"/>
</dbReference>
<evidence type="ECO:0000256" key="2">
    <source>
        <dbReference type="ARBA" id="ARBA00001966"/>
    </source>
</evidence>
<dbReference type="PANTHER" id="PTHR42917:SF2">
    <property type="entry name" value="2,4-DIENOYL-COA REDUCTASE [(2E)-ENOYL-COA-PRODUCING]"/>
    <property type="match status" value="1"/>
</dbReference>
<dbReference type="GO" id="GO:0046872">
    <property type="term" value="F:metal ion binding"/>
    <property type="evidence" value="ECO:0007669"/>
    <property type="project" value="UniProtKB-KW"/>
</dbReference>
<comment type="cofactor">
    <cofactor evidence="1">
        <name>FMN</name>
        <dbReference type="ChEBI" id="CHEBI:58210"/>
    </cofactor>
</comment>
<dbReference type="InterPro" id="IPR051793">
    <property type="entry name" value="NADH:flavin_oxidoreductase"/>
</dbReference>
<evidence type="ECO:0000256" key="6">
    <source>
        <dbReference type="ARBA" id="ARBA00022723"/>
    </source>
</evidence>
<dbReference type="Gene3D" id="3.50.50.60">
    <property type="entry name" value="FAD/NAD(P)-binding domain"/>
    <property type="match status" value="1"/>
</dbReference>
<dbReference type="AlphaFoldDB" id="A0A9D2HEN5"/>
<dbReference type="Proteomes" id="UP000824225">
    <property type="component" value="Unassembled WGS sequence"/>
</dbReference>
<dbReference type="InterPro" id="IPR013785">
    <property type="entry name" value="Aldolase_TIM"/>
</dbReference>
<dbReference type="EMBL" id="DXAN01000020">
    <property type="protein sequence ID" value="HJA08680.1"/>
    <property type="molecule type" value="Genomic_DNA"/>
</dbReference>
<name>A0A9D2HEN5_9BACT</name>
<dbReference type="Gene3D" id="3.40.50.720">
    <property type="entry name" value="NAD(P)-binding Rossmann-like Domain"/>
    <property type="match status" value="1"/>
</dbReference>